<dbReference type="AlphaFoldDB" id="A0A9N8DYI1"/>
<organism evidence="1 2">
    <name type="scientific">Seminavis robusta</name>
    <dbReference type="NCBI Taxonomy" id="568900"/>
    <lineage>
        <taxon>Eukaryota</taxon>
        <taxon>Sar</taxon>
        <taxon>Stramenopiles</taxon>
        <taxon>Ochrophyta</taxon>
        <taxon>Bacillariophyta</taxon>
        <taxon>Bacillariophyceae</taxon>
        <taxon>Bacillariophycidae</taxon>
        <taxon>Naviculales</taxon>
        <taxon>Naviculaceae</taxon>
        <taxon>Seminavis</taxon>
    </lineage>
</organism>
<protein>
    <submittedName>
        <fullName evidence="1">Uncharacterized protein</fullName>
    </submittedName>
</protein>
<reference evidence="1" key="1">
    <citation type="submission" date="2020-06" db="EMBL/GenBank/DDBJ databases">
        <authorList>
            <consortium name="Plant Systems Biology data submission"/>
        </authorList>
    </citation>
    <scope>NUCLEOTIDE SEQUENCE</scope>
    <source>
        <strain evidence="1">D6</strain>
    </source>
</reference>
<name>A0A9N8DYI1_9STRA</name>
<keyword evidence="2" id="KW-1185">Reference proteome</keyword>
<dbReference type="Proteomes" id="UP001153069">
    <property type="component" value="Unassembled WGS sequence"/>
</dbReference>
<comment type="caution">
    <text evidence="1">The sequence shown here is derived from an EMBL/GenBank/DDBJ whole genome shotgun (WGS) entry which is preliminary data.</text>
</comment>
<accession>A0A9N8DYI1</accession>
<evidence type="ECO:0000313" key="1">
    <source>
        <dbReference type="EMBL" id="CAB9511131.1"/>
    </source>
</evidence>
<evidence type="ECO:0000313" key="2">
    <source>
        <dbReference type="Proteomes" id="UP001153069"/>
    </source>
</evidence>
<gene>
    <name evidence="1" type="ORF">SEMRO_470_G028031.1</name>
</gene>
<dbReference type="EMBL" id="CAICTM010000469">
    <property type="protein sequence ID" value="CAB9511131.1"/>
    <property type="molecule type" value="Genomic_DNA"/>
</dbReference>
<sequence length="147" mass="15343">MSRAAGCAVHAPPTLNLCFGGYYHTINTLLVMQSTVRSTTCLIIYGGDLHSAQDKSAEGAVPVPSTYIYVVCSIPVGHRPSSKATVELENKMEVIIPGVLEVQLKPKAAPVPVAALAANVAIPFVPENAMPDSEATAQIQTAILASS</sequence>
<proteinExistence type="predicted"/>